<dbReference type="InParanoid" id="S7W6U5"/>
<gene>
    <name evidence="2" type="ORF">SLOPH_1112</name>
</gene>
<dbReference type="HOGENOM" id="CLU_1327277_0_0_1"/>
<dbReference type="OMA" id="GLEECTH"/>
<dbReference type="AlphaFoldDB" id="S7W6U5"/>
<dbReference type="Proteomes" id="UP000014978">
    <property type="component" value="Unassembled WGS sequence"/>
</dbReference>
<reference evidence="3" key="1">
    <citation type="journal article" date="2013" name="PLoS Genet.">
        <title>The genome of Spraguea lophii and the basis of host-microsporidian interactions.</title>
        <authorList>
            <person name="Campbell S.E."/>
            <person name="Williams T.A."/>
            <person name="Yousuf A."/>
            <person name="Soanes D.M."/>
            <person name="Paszkiewicz K.H."/>
            <person name="Williams B.A.P."/>
        </authorList>
    </citation>
    <scope>NUCLEOTIDE SEQUENCE [LARGE SCALE GENOMIC DNA]</scope>
    <source>
        <strain evidence="3">42_110</strain>
    </source>
</reference>
<name>S7W6U5_SPRLO</name>
<dbReference type="EMBL" id="ATCN01000718">
    <property type="protein sequence ID" value="EPR78540.1"/>
    <property type="molecule type" value="Genomic_DNA"/>
</dbReference>
<organism evidence="2 3">
    <name type="scientific">Spraguea lophii (strain 42_110)</name>
    <name type="common">Microsporidian parasite</name>
    <dbReference type="NCBI Taxonomy" id="1358809"/>
    <lineage>
        <taxon>Eukaryota</taxon>
        <taxon>Fungi</taxon>
        <taxon>Fungi incertae sedis</taxon>
        <taxon>Microsporidia</taxon>
        <taxon>Spragueidae</taxon>
        <taxon>Spraguea</taxon>
    </lineage>
</organism>
<feature type="signal peptide" evidence="1">
    <location>
        <begin position="1"/>
        <end position="19"/>
    </location>
</feature>
<evidence type="ECO:0008006" key="4">
    <source>
        <dbReference type="Google" id="ProtNLM"/>
    </source>
</evidence>
<accession>S7W6U5</accession>
<evidence type="ECO:0000256" key="1">
    <source>
        <dbReference type="SAM" id="SignalP"/>
    </source>
</evidence>
<feature type="chain" id="PRO_5004558773" description="Ricin B lectin domain-containing protein" evidence="1">
    <location>
        <begin position="20"/>
        <end position="213"/>
    </location>
</feature>
<dbReference type="VEuPathDB" id="MicrosporidiaDB:SLOPH_1112"/>
<sequence>MKLMVFLFLPIIFSFQHLSIEFNDLTEKGNPTVSLVNKTKDDHVLSLRDYNNIKTTFPIVMAKIDRADIDFQTFKVYYTLPQNYFFLQLKDYNVKIINTGTELHGERDMSAISTMRIYEAESGYFTIRNSANKCLEIGKVRNDGYNGYPLRFENCVEQNDSQMFKFISKMKGLCALGDSICPRLSKPLIEIEEAVKDRVDQIKVKKLKDFKFE</sequence>
<keyword evidence="1" id="KW-0732">Signal</keyword>
<keyword evidence="3" id="KW-1185">Reference proteome</keyword>
<comment type="caution">
    <text evidence="2">The sequence shown here is derived from an EMBL/GenBank/DDBJ whole genome shotgun (WGS) entry which is preliminary data.</text>
</comment>
<evidence type="ECO:0000313" key="2">
    <source>
        <dbReference type="EMBL" id="EPR78540.1"/>
    </source>
</evidence>
<protein>
    <recommendedName>
        <fullName evidence="4">Ricin B lectin domain-containing protein</fullName>
    </recommendedName>
</protein>
<evidence type="ECO:0000313" key="3">
    <source>
        <dbReference type="Proteomes" id="UP000014978"/>
    </source>
</evidence>
<proteinExistence type="predicted"/>